<sequence length="532" mass="60494">MKRKLLMKRGQRKLPRVPRSHYDFFMQELRTLLTEDGSFKAAYLAAQIESKLSDAPGGASDEVRRERAIAKWLATEERNRETNIRLMFADEEDFLFLNDTGFPVSARDVITWCQKEISRLLGRDNPAEWRGSFSGGASTSLNRGVGQIPRKYQAGKDITPSAIQHYIHLSQSAMGMPRDLNLVDGNVMFTVPKTSEIDRCACKEPDLNMYCQKAVGDFIRRRLKRVGIDLNDQTVNQELARIGSLSGELATIDLSSASDSVTTQLVIELLPFEWSSLLLDLRSPITYIDGVAHVNEMISSMGNAFTFELESLVFWALVRACAYFTRTSGRISVYGDDIICPSGLKDAVEATLEFFGFRLNQSKSFWEGDFRESCGKHWFAGLEVTPFYVKKTPSTVSDWCLLLNSLRKWAYDTSAHMCDPRYYALWELFSEIVPRPLHGGRDITSRSDLVVPNTKCLARIQRVKRPDLATRDEFQYGAYLWWLDATQVRSAVISEPFTTNTFEVEGVEVYGRPRNHYWNVGVPTFPKEHGIE</sequence>
<dbReference type="SUPFAM" id="SSF56672">
    <property type="entry name" value="DNA/RNA polymerases"/>
    <property type="match status" value="1"/>
</dbReference>
<dbReference type="KEGG" id="vg:80399220"/>
<evidence type="ECO:0000256" key="9">
    <source>
        <dbReference type="PIRSR" id="PIRSR605093-1"/>
    </source>
</evidence>
<evidence type="ECO:0000313" key="11">
    <source>
        <dbReference type="EMBL" id="DAD52509.1"/>
    </source>
</evidence>
<organism evidence="11 12">
    <name type="scientific">ssRNA phage SRR5467091_5</name>
    <dbReference type="NCBI Taxonomy" id="2786470"/>
    <lineage>
        <taxon>Viruses</taxon>
        <taxon>Riboviria</taxon>
        <taxon>Orthornavirae</taxon>
        <taxon>Lenarviricota</taxon>
        <taxon>Leviviricetes</taxon>
        <taxon>Norzivirales</taxon>
        <taxon>Fiersviridae</taxon>
        <taxon>Yuhrihovirus</taxon>
        <taxon>Yuhrihovirus borborohabitans</taxon>
    </lineage>
</organism>
<evidence type="ECO:0000256" key="4">
    <source>
        <dbReference type="ARBA" id="ARBA00022695"/>
    </source>
</evidence>
<keyword evidence="2 11" id="KW-0696">RNA-directed RNA polymerase</keyword>
<dbReference type="GeneID" id="80399220"/>
<evidence type="ECO:0000256" key="5">
    <source>
        <dbReference type="ARBA" id="ARBA00022741"/>
    </source>
</evidence>
<name>A0A8S5L588_9VIRU</name>
<dbReference type="EMBL" id="BK014125">
    <property type="protein sequence ID" value="DAD52509.1"/>
    <property type="molecule type" value="Genomic_RNA"/>
</dbReference>
<feature type="binding site" evidence="9">
    <location>
        <position position="336"/>
    </location>
    <ligand>
        <name>Mg(2+)</name>
        <dbReference type="ChEBI" id="CHEBI:18420"/>
        <label>2</label>
    </ligand>
</feature>
<feature type="binding site" evidence="9">
    <location>
        <position position="337"/>
    </location>
    <ligand>
        <name>Mg(2+)</name>
        <dbReference type="ChEBI" id="CHEBI:18420"/>
        <label>2</label>
    </ligand>
</feature>
<evidence type="ECO:0000256" key="6">
    <source>
        <dbReference type="ARBA" id="ARBA00022953"/>
    </source>
</evidence>
<feature type="domain" description="RdRp catalytic" evidence="10">
    <location>
        <begin position="238"/>
        <end position="368"/>
    </location>
</feature>
<keyword evidence="3" id="KW-0808">Transferase</keyword>
<dbReference type="Proteomes" id="UP000678591">
    <property type="component" value="Segment"/>
</dbReference>
<dbReference type="GO" id="GO:0046872">
    <property type="term" value="F:metal ion binding"/>
    <property type="evidence" value="ECO:0007669"/>
    <property type="project" value="UniProtKB-KW"/>
</dbReference>
<keyword evidence="4" id="KW-0548">Nucleotidyltransferase</keyword>
<reference evidence="11" key="1">
    <citation type="submission" date="2020-09" db="EMBL/GenBank/DDBJ databases">
        <title>Leviviricetes taxonomy.</title>
        <authorList>
            <person name="Stockdale S.R."/>
            <person name="Callanan J."/>
            <person name="Adriaenssens E.M."/>
            <person name="Kuhn J.H."/>
            <person name="Rumnieks J."/>
            <person name="Shkoporov A."/>
            <person name="Draper L.A."/>
            <person name="Ross P."/>
            <person name="Hill C."/>
        </authorList>
    </citation>
    <scope>NUCLEOTIDE SEQUENCE</scope>
</reference>
<evidence type="ECO:0000256" key="2">
    <source>
        <dbReference type="ARBA" id="ARBA00022484"/>
    </source>
</evidence>
<dbReference type="PROSITE" id="PS50522">
    <property type="entry name" value="RDRP_PHAGE"/>
    <property type="match status" value="1"/>
</dbReference>
<dbReference type="InterPro" id="IPR043502">
    <property type="entry name" value="DNA/RNA_pol_sf"/>
</dbReference>
<keyword evidence="6" id="KW-0693">Viral RNA replication</keyword>
<feature type="binding site" evidence="9">
    <location>
        <position position="253"/>
    </location>
    <ligand>
        <name>Mg(2+)</name>
        <dbReference type="ChEBI" id="CHEBI:18420"/>
        <label>2</label>
    </ligand>
</feature>
<evidence type="ECO:0000256" key="3">
    <source>
        <dbReference type="ARBA" id="ARBA00022679"/>
    </source>
</evidence>
<dbReference type="GO" id="GO:0003968">
    <property type="term" value="F:RNA-directed RNA polymerase activity"/>
    <property type="evidence" value="ECO:0007669"/>
    <property type="project" value="UniProtKB-KW"/>
</dbReference>
<dbReference type="InterPro" id="IPR005093">
    <property type="entry name" value="RNArep_beta"/>
</dbReference>
<evidence type="ECO:0000256" key="1">
    <source>
        <dbReference type="ARBA" id="ARBA00012494"/>
    </source>
</evidence>
<dbReference type="RefSeq" id="YP_010770033.1">
    <property type="nucleotide sequence ID" value="NC_074141.1"/>
</dbReference>
<dbReference type="GO" id="GO:0000166">
    <property type="term" value="F:nucleotide binding"/>
    <property type="evidence" value="ECO:0007669"/>
    <property type="project" value="UniProtKB-KW"/>
</dbReference>
<comment type="cofactor">
    <cofactor evidence="9">
        <name>Mg(2+)</name>
        <dbReference type="ChEBI" id="CHEBI:18420"/>
    </cofactor>
    <text evidence="9">Binds 2 Mg(2+) per subunit.</text>
</comment>
<keyword evidence="9" id="KW-0460">Magnesium</keyword>
<dbReference type="GO" id="GO:0039694">
    <property type="term" value="P:viral RNA genome replication"/>
    <property type="evidence" value="ECO:0007669"/>
    <property type="project" value="InterPro"/>
</dbReference>
<proteinExistence type="predicted"/>
<keyword evidence="9" id="KW-0479">Metal-binding</keyword>
<protein>
    <recommendedName>
        <fullName evidence="1">RNA-directed RNA polymerase</fullName>
        <ecNumber evidence="1">2.7.7.48</ecNumber>
    </recommendedName>
    <alternativeName>
        <fullName evidence="7">RNA replicase beta chain</fullName>
    </alternativeName>
</protein>
<evidence type="ECO:0000256" key="7">
    <source>
        <dbReference type="ARBA" id="ARBA00030248"/>
    </source>
</evidence>
<evidence type="ECO:0000256" key="8">
    <source>
        <dbReference type="ARBA" id="ARBA00048744"/>
    </source>
</evidence>
<gene>
    <name evidence="11" type="primary">SRR5467091_5_3</name>
</gene>
<evidence type="ECO:0000313" key="12">
    <source>
        <dbReference type="Proteomes" id="UP000678591"/>
    </source>
</evidence>
<keyword evidence="5" id="KW-0547">Nucleotide-binding</keyword>
<keyword evidence="12" id="KW-1185">Reference proteome</keyword>
<comment type="catalytic activity">
    <reaction evidence="8">
        <text>RNA(n) + a ribonucleoside 5'-triphosphate = RNA(n+1) + diphosphate</text>
        <dbReference type="Rhea" id="RHEA:21248"/>
        <dbReference type="Rhea" id="RHEA-COMP:14527"/>
        <dbReference type="Rhea" id="RHEA-COMP:17342"/>
        <dbReference type="ChEBI" id="CHEBI:33019"/>
        <dbReference type="ChEBI" id="CHEBI:61557"/>
        <dbReference type="ChEBI" id="CHEBI:140395"/>
        <dbReference type="EC" id="2.7.7.48"/>
    </reaction>
</comment>
<accession>A0A8S5L588</accession>
<dbReference type="EC" id="2.7.7.48" evidence="1"/>
<evidence type="ECO:0000259" key="10">
    <source>
        <dbReference type="PROSITE" id="PS50522"/>
    </source>
</evidence>
<dbReference type="Pfam" id="PF03431">
    <property type="entry name" value="RNA_replicase_B"/>
    <property type="match status" value="1"/>
</dbReference>
<dbReference type="InterPro" id="IPR007096">
    <property type="entry name" value="RNA-dir_Rpol_cat_phage"/>
</dbReference>